<gene>
    <name evidence="2" type="ORF">CMUS01_12615</name>
</gene>
<organism evidence="2 3">
    <name type="scientific">Colletotrichum musicola</name>
    <dbReference type="NCBI Taxonomy" id="2175873"/>
    <lineage>
        <taxon>Eukaryota</taxon>
        <taxon>Fungi</taxon>
        <taxon>Dikarya</taxon>
        <taxon>Ascomycota</taxon>
        <taxon>Pezizomycotina</taxon>
        <taxon>Sordariomycetes</taxon>
        <taxon>Hypocreomycetidae</taxon>
        <taxon>Glomerellales</taxon>
        <taxon>Glomerellaceae</taxon>
        <taxon>Colletotrichum</taxon>
        <taxon>Colletotrichum orchidearum species complex</taxon>
    </lineage>
</organism>
<protein>
    <submittedName>
        <fullName evidence="2">Uncharacterized protein</fullName>
    </submittedName>
</protein>
<evidence type="ECO:0000313" key="3">
    <source>
        <dbReference type="Proteomes" id="UP000639643"/>
    </source>
</evidence>
<reference evidence="2" key="1">
    <citation type="journal article" date="2020" name="Phytopathology">
        <title>Genome Sequence Resources of Colletotrichum truncatum, C. plurivorum, C. musicola, and C. sojae: Four Species Pathogenic to Soybean (Glycine max).</title>
        <authorList>
            <person name="Rogerio F."/>
            <person name="Boufleur T.R."/>
            <person name="Ciampi-Guillardi M."/>
            <person name="Sukno S.A."/>
            <person name="Thon M.R."/>
            <person name="Massola Junior N.S."/>
            <person name="Baroncelli R."/>
        </authorList>
    </citation>
    <scope>NUCLEOTIDE SEQUENCE</scope>
    <source>
        <strain evidence="2">LFN0074</strain>
    </source>
</reference>
<proteinExistence type="predicted"/>
<comment type="caution">
    <text evidence="2">The sequence shown here is derived from an EMBL/GenBank/DDBJ whole genome shotgun (WGS) entry which is preliminary data.</text>
</comment>
<keyword evidence="3" id="KW-1185">Reference proteome</keyword>
<dbReference type="AlphaFoldDB" id="A0A8H6JKD5"/>
<name>A0A8H6JKD5_9PEZI</name>
<dbReference type="EMBL" id="WIGM01000726">
    <property type="protein sequence ID" value="KAF6814552.1"/>
    <property type="molecule type" value="Genomic_DNA"/>
</dbReference>
<dbReference type="Proteomes" id="UP000639643">
    <property type="component" value="Unassembled WGS sequence"/>
</dbReference>
<feature type="region of interest" description="Disordered" evidence="1">
    <location>
        <begin position="34"/>
        <end position="90"/>
    </location>
</feature>
<accession>A0A8H6JKD5</accession>
<feature type="compositionally biased region" description="Basic and acidic residues" evidence="1">
    <location>
        <begin position="158"/>
        <end position="168"/>
    </location>
</feature>
<evidence type="ECO:0000256" key="1">
    <source>
        <dbReference type="SAM" id="MobiDB-lite"/>
    </source>
</evidence>
<feature type="region of interest" description="Disordered" evidence="1">
    <location>
        <begin position="158"/>
        <end position="186"/>
    </location>
</feature>
<sequence>MRCDAMQEPSEWIGIASSFSKEIQFRAIPTHISSLVSGPPLRPRTAEGQDGMPRTPSTPRTATGHMHTDSKARRLPTTPMTPAPAPAPHIRRLPYPARPKTACPANPSSNFVIAHVESNSIRVLAATPCRTPKPGSPRLCGPVAAPRRSHNFFCKKQERKKEARKAETIDSQPSPARLARRRGGSWDQSPSTLLLLKFSALPQLQDGDQRCDELTTAGEGDYDCEQRDPNAAAIHARLVSRLVVDNAPSHTRRTVAAAAAARPIKNQNTPKGANLVRRSWAGRGMPRA</sequence>
<evidence type="ECO:0000313" key="2">
    <source>
        <dbReference type="EMBL" id="KAF6814552.1"/>
    </source>
</evidence>